<sequence length="627" mass="71071">MAGLPLSLQMQPVVPTATASSLPDRARDRGQQQNSDKMLQNNDKMLPRRLKSKSVTMSRSSADDRLPNLKWNVLPKIGETLHQRKHSMNITYTDSMHVAYDPRYNPKLNKFDMFIQFNEQCQLTDAISMAPRRLESFVKFLNYYHESKKFMTNTADICSDTSHYPGTIDSINFLEVDYLIQLWYLQCLRVLHKTQSLSFSSSIVKSLLQRRQRSKNRSISNGFVDPDILVIRSNMSDSLWGWQVAYDEPSLNVVDYMFDVSIFSKSGQSKLSALTAVDKLTVKDVMGRSTDELDDYVSPTDSLEPLQTSDSDISSTTTDSLGKDLKSSPPNSNKLMKAAHAGTSGLAHLFKKKSNLVIPTVSPTLDPIANDLLNASPAATSDTGNLTLKNKWLENYYSKKLSNFSSVHSPFGHETPVSSPSEDEADTKKMLDYKLQYLKVKFPFEDNSTPSILCPGLWFHLRFDKWKTVLQDIYRCLVPGGSIQTEDFDFKGSTIDSENHCSNSTTLELRKILDAAALEAMKENIQIFPMRHLVYTLNEVGFVNVKCCILSLKRGDLVNDLGYMYEFMAMCHFDSIVRKYLPDPSLYPENTNPPTFPLRYFNERINSVDDHVGALRMVCVTAEKPLR</sequence>
<organism evidence="2 3">
    <name type="scientific">Kluyveromyces dobzhanskii CBS 2104</name>
    <dbReference type="NCBI Taxonomy" id="1427455"/>
    <lineage>
        <taxon>Eukaryota</taxon>
        <taxon>Fungi</taxon>
        <taxon>Dikarya</taxon>
        <taxon>Ascomycota</taxon>
        <taxon>Saccharomycotina</taxon>
        <taxon>Saccharomycetes</taxon>
        <taxon>Saccharomycetales</taxon>
        <taxon>Saccharomycetaceae</taxon>
        <taxon>Kluyveromyces</taxon>
    </lineage>
</organism>
<evidence type="ECO:0000313" key="2">
    <source>
        <dbReference type="EMBL" id="CDO95767.1"/>
    </source>
</evidence>
<proteinExistence type="predicted"/>
<feature type="compositionally biased region" description="Polar residues" evidence="1">
    <location>
        <begin position="31"/>
        <end position="43"/>
    </location>
</feature>
<dbReference type="InterPro" id="IPR029063">
    <property type="entry name" value="SAM-dependent_MTases_sf"/>
</dbReference>
<gene>
    <name evidence="2" type="ORF">KLDO_g3996</name>
</gene>
<dbReference type="Gene3D" id="3.40.50.150">
    <property type="entry name" value="Vaccinia Virus protein VP39"/>
    <property type="match status" value="1"/>
</dbReference>
<feature type="region of interest" description="Disordered" evidence="1">
    <location>
        <begin position="15"/>
        <end position="61"/>
    </location>
</feature>
<dbReference type="Proteomes" id="UP000031516">
    <property type="component" value="Unassembled WGS sequence"/>
</dbReference>
<feature type="compositionally biased region" description="Low complexity" evidence="1">
    <location>
        <begin position="308"/>
        <end position="320"/>
    </location>
</feature>
<evidence type="ECO:0000256" key="1">
    <source>
        <dbReference type="SAM" id="MobiDB-lite"/>
    </source>
</evidence>
<feature type="region of interest" description="Disordered" evidence="1">
    <location>
        <begin position="291"/>
        <end position="333"/>
    </location>
</feature>
<reference evidence="2 3" key="1">
    <citation type="submission" date="2014-03" db="EMBL/GenBank/DDBJ databases">
        <title>The genome of Kluyveromyces dobzhanskii.</title>
        <authorList>
            <person name="Nystedt B."/>
            <person name="Astrom S."/>
        </authorList>
    </citation>
    <scope>NUCLEOTIDE SEQUENCE [LARGE SCALE GENOMIC DNA]</scope>
    <source>
        <strain evidence="2 3">CBS 2104</strain>
    </source>
</reference>
<evidence type="ECO:0000313" key="3">
    <source>
        <dbReference type="Proteomes" id="UP000031516"/>
    </source>
</evidence>
<keyword evidence="3" id="KW-1185">Reference proteome</keyword>
<dbReference type="SUPFAM" id="SSF53335">
    <property type="entry name" value="S-adenosyl-L-methionine-dependent methyltransferases"/>
    <property type="match status" value="1"/>
</dbReference>
<dbReference type="AlphaFoldDB" id="A0A0A8LC35"/>
<protein>
    <submittedName>
        <fullName evidence="2">WGS project CCBQ000000000 data, contig 00015</fullName>
    </submittedName>
</protein>
<comment type="caution">
    <text evidence="2">The sequence shown here is derived from an EMBL/GenBank/DDBJ whole genome shotgun (WGS) entry which is preliminary data.</text>
</comment>
<dbReference type="EMBL" id="CCBQ010000045">
    <property type="protein sequence ID" value="CDO95767.1"/>
    <property type="molecule type" value="Genomic_DNA"/>
</dbReference>
<name>A0A0A8LC35_9SACH</name>
<dbReference type="OrthoDB" id="10256176at2759"/>
<accession>A0A0A8LC35</accession>